<feature type="transmembrane region" description="Helical" evidence="5">
    <location>
        <begin position="171"/>
        <end position="191"/>
    </location>
</feature>
<evidence type="ECO:0000256" key="3">
    <source>
        <dbReference type="ARBA" id="ARBA00022989"/>
    </source>
</evidence>
<proteinExistence type="predicted"/>
<reference evidence="6 7" key="1">
    <citation type="submission" date="2017-08" db="EMBL/GenBank/DDBJ databases">
        <title>Acidophilic green algal genome provides insights into adaptation to an acidic environment.</title>
        <authorList>
            <person name="Hirooka S."/>
            <person name="Hirose Y."/>
            <person name="Kanesaki Y."/>
            <person name="Higuchi S."/>
            <person name="Fujiwara T."/>
            <person name="Onuma R."/>
            <person name="Era A."/>
            <person name="Ohbayashi R."/>
            <person name="Uzuka A."/>
            <person name="Nozaki H."/>
            <person name="Yoshikawa H."/>
            <person name="Miyagishima S.Y."/>
        </authorList>
    </citation>
    <scope>NUCLEOTIDE SEQUENCE [LARGE SCALE GENOMIC DNA]</scope>
    <source>
        <strain evidence="6 7">NIES-2499</strain>
    </source>
</reference>
<evidence type="ECO:0000313" key="6">
    <source>
        <dbReference type="EMBL" id="GAX77075.1"/>
    </source>
</evidence>
<dbReference type="AlphaFoldDB" id="A0A250X1Z9"/>
<name>A0A250X1Z9_9CHLO</name>
<evidence type="ECO:0000313" key="7">
    <source>
        <dbReference type="Proteomes" id="UP000232323"/>
    </source>
</evidence>
<feature type="transmembrane region" description="Helical" evidence="5">
    <location>
        <begin position="21"/>
        <end position="46"/>
    </location>
</feature>
<dbReference type="InterPro" id="IPR050186">
    <property type="entry name" value="TPT_transporter"/>
</dbReference>
<dbReference type="PANTHER" id="PTHR11132">
    <property type="entry name" value="SOLUTE CARRIER FAMILY 35"/>
    <property type="match status" value="1"/>
</dbReference>
<keyword evidence="4 5" id="KW-0472">Membrane</keyword>
<organism evidence="6 7">
    <name type="scientific">Chlamydomonas eustigma</name>
    <dbReference type="NCBI Taxonomy" id="1157962"/>
    <lineage>
        <taxon>Eukaryota</taxon>
        <taxon>Viridiplantae</taxon>
        <taxon>Chlorophyta</taxon>
        <taxon>core chlorophytes</taxon>
        <taxon>Chlorophyceae</taxon>
        <taxon>CS clade</taxon>
        <taxon>Chlamydomonadales</taxon>
        <taxon>Chlamydomonadaceae</taxon>
        <taxon>Chlamydomonas</taxon>
    </lineage>
</organism>
<dbReference type="Proteomes" id="UP000232323">
    <property type="component" value="Unassembled WGS sequence"/>
</dbReference>
<keyword evidence="3 5" id="KW-1133">Transmembrane helix</keyword>
<evidence type="ECO:0000256" key="1">
    <source>
        <dbReference type="ARBA" id="ARBA00004141"/>
    </source>
</evidence>
<keyword evidence="7" id="KW-1185">Reference proteome</keyword>
<evidence type="ECO:0000256" key="5">
    <source>
        <dbReference type="SAM" id="Phobius"/>
    </source>
</evidence>
<feature type="transmembrane region" description="Helical" evidence="5">
    <location>
        <begin position="58"/>
        <end position="81"/>
    </location>
</feature>
<gene>
    <name evidence="6" type="ORF">CEUSTIGMA_g4521.t1</name>
</gene>
<dbReference type="OrthoDB" id="417037at2759"/>
<sequence length="320" mass="36520">MKDARLLEENQPLIPQAENRWNIFNFSSVSLYIGYFALCSSTMLLINKVTIHFLPCPTFVLVCQLGSAALVVQILDLLGIVHADKFEWDKVKKFAFVAFAFLATLYFNIKVLQFSNVETFITFRSSTPIVLTAFDYLFLGRSWPNVRSWICLVFLLLGSVGYVLVDEGFKLEGYFWLCMWYCFFVFDQVYIKHVCDNVKMTTWGRVLYTNTGSYEDPMELPGLTTISSFLPGGHLHVAFSVPAERCCLGHDVHSGWDNMQGLDSDHQPHDLGQACRGCRHWDARNLCDCRSFISASTEESYHIAFELRSPVCWLEALKGS</sequence>
<evidence type="ECO:0000256" key="4">
    <source>
        <dbReference type="ARBA" id="ARBA00023136"/>
    </source>
</evidence>
<comment type="subcellular location">
    <subcellularLocation>
        <location evidence="1">Membrane</location>
        <topology evidence="1">Multi-pass membrane protein</topology>
    </subcellularLocation>
</comment>
<evidence type="ECO:0000256" key="2">
    <source>
        <dbReference type="ARBA" id="ARBA00022692"/>
    </source>
</evidence>
<dbReference type="EMBL" id="BEGY01000022">
    <property type="protein sequence ID" value="GAX77075.1"/>
    <property type="molecule type" value="Genomic_DNA"/>
</dbReference>
<protein>
    <recommendedName>
        <fullName evidence="8">Sugar phosphate transporter domain-containing protein</fullName>
    </recommendedName>
</protein>
<dbReference type="GO" id="GO:0016020">
    <property type="term" value="C:membrane"/>
    <property type="evidence" value="ECO:0007669"/>
    <property type="project" value="UniProtKB-SubCell"/>
</dbReference>
<feature type="transmembrane region" description="Helical" evidence="5">
    <location>
        <begin position="146"/>
        <end position="165"/>
    </location>
</feature>
<comment type="caution">
    <text evidence="6">The sequence shown here is derived from an EMBL/GenBank/DDBJ whole genome shotgun (WGS) entry which is preliminary data.</text>
</comment>
<evidence type="ECO:0008006" key="8">
    <source>
        <dbReference type="Google" id="ProtNLM"/>
    </source>
</evidence>
<keyword evidence="2 5" id="KW-0812">Transmembrane</keyword>
<accession>A0A250X1Z9</accession>
<feature type="transmembrane region" description="Helical" evidence="5">
    <location>
        <begin position="93"/>
        <end position="109"/>
    </location>
</feature>